<protein>
    <submittedName>
        <fullName evidence="1">Uncharacterized protein</fullName>
    </submittedName>
</protein>
<accession>A0A9W8AK89</accession>
<proteinExistence type="predicted"/>
<feature type="non-terminal residue" evidence="1">
    <location>
        <position position="59"/>
    </location>
</feature>
<organism evidence="1 2">
    <name type="scientific">Dispira parvispora</name>
    <dbReference type="NCBI Taxonomy" id="1520584"/>
    <lineage>
        <taxon>Eukaryota</taxon>
        <taxon>Fungi</taxon>
        <taxon>Fungi incertae sedis</taxon>
        <taxon>Zoopagomycota</taxon>
        <taxon>Kickxellomycotina</taxon>
        <taxon>Dimargaritomycetes</taxon>
        <taxon>Dimargaritales</taxon>
        <taxon>Dimargaritaceae</taxon>
        <taxon>Dispira</taxon>
    </lineage>
</organism>
<comment type="caution">
    <text evidence="1">The sequence shown here is derived from an EMBL/GenBank/DDBJ whole genome shotgun (WGS) entry which is preliminary data.</text>
</comment>
<evidence type="ECO:0000313" key="1">
    <source>
        <dbReference type="EMBL" id="KAJ1950976.1"/>
    </source>
</evidence>
<sequence>MHPGGSTNLLAIPFKRPVDDEKLSSRLAHCIVQAYGEPVEPYREDLRILDDMRNEASTV</sequence>
<dbReference type="AlphaFoldDB" id="A0A9W8AK89"/>
<dbReference type="Proteomes" id="UP001150925">
    <property type="component" value="Unassembled WGS sequence"/>
</dbReference>
<evidence type="ECO:0000313" key="2">
    <source>
        <dbReference type="Proteomes" id="UP001150925"/>
    </source>
</evidence>
<keyword evidence="2" id="KW-1185">Reference proteome</keyword>
<gene>
    <name evidence="1" type="ORF">IWQ62_006480</name>
</gene>
<reference evidence="1" key="1">
    <citation type="submission" date="2022-07" db="EMBL/GenBank/DDBJ databases">
        <title>Phylogenomic reconstructions and comparative analyses of Kickxellomycotina fungi.</title>
        <authorList>
            <person name="Reynolds N.K."/>
            <person name="Stajich J.E."/>
            <person name="Barry K."/>
            <person name="Grigoriev I.V."/>
            <person name="Crous P."/>
            <person name="Smith M.E."/>
        </authorList>
    </citation>
    <scope>NUCLEOTIDE SEQUENCE</scope>
    <source>
        <strain evidence="1">RSA 1196</strain>
    </source>
</reference>
<dbReference type="OrthoDB" id="64867at2759"/>
<dbReference type="EMBL" id="JANBPY010003594">
    <property type="protein sequence ID" value="KAJ1950976.1"/>
    <property type="molecule type" value="Genomic_DNA"/>
</dbReference>
<name>A0A9W8AK89_9FUNG</name>